<dbReference type="GO" id="GO:0005524">
    <property type="term" value="F:ATP binding"/>
    <property type="evidence" value="ECO:0007669"/>
    <property type="project" value="UniProtKB-UniRule"/>
</dbReference>
<dbReference type="Pfam" id="PF02110">
    <property type="entry name" value="HK"/>
    <property type="match status" value="1"/>
</dbReference>
<dbReference type="PRINTS" id="PR01099">
    <property type="entry name" value="HYETHTZKNASE"/>
</dbReference>
<evidence type="ECO:0000256" key="7">
    <source>
        <dbReference type="ARBA" id="ARBA00022777"/>
    </source>
</evidence>
<evidence type="ECO:0000256" key="11">
    <source>
        <dbReference type="HAMAP-Rule" id="MF_00228"/>
    </source>
</evidence>
<evidence type="ECO:0000256" key="9">
    <source>
        <dbReference type="ARBA" id="ARBA00022842"/>
    </source>
</evidence>
<dbReference type="AlphaFoldDB" id="A0A1H7API2"/>
<comment type="catalytic activity">
    <reaction evidence="1 11">
        <text>5-(2-hydroxyethyl)-4-methylthiazole + ATP = 4-methyl-5-(2-phosphooxyethyl)-thiazole + ADP + H(+)</text>
        <dbReference type="Rhea" id="RHEA:24212"/>
        <dbReference type="ChEBI" id="CHEBI:15378"/>
        <dbReference type="ChEBI" id="CHEBI:17957"/>
        <dbReference type="ChEBI" id="CHEBI:30616"/>
        <dbReference type="ChEBI" id="CHEBI:58296"/>
        <dbReference type="ChEBI" id="CHEBI:456216"/>
        <dbReference type="EC" id="2.7.1.50"/>
    </reaction>
</comment>
<feature type="binding site" evidence="11">
    <location>
        <position position="175"/>
    </location>
    <ligand>
        <name>ATP</name>
        <dbReference type="ChEBI" id="CHEBI:30616"/>
    </ligand>
</feature>
<evidence type="ECO:0000313" key="13">
    <source>
        <dbReference type="Proteomes" id="UP000199662"/>
    </source>
</evidence>
<dbReference type="CDD" id="cd01170">
    <property type="entry name" value="THZ_kinase"/>
    <property type="match status" value="1"/>
</dbReference>
<keyword evidence="10 11" id="KW-0784">Thiamine biosynthesis</keyword>
<comment type="function">
    <text evidence="11">Catalyzes the phosphorylation of the hydroxyl group of 4-methyl-5-beta-hydroxyethylthiazole (THZ).</text>
</comment>
<dbReference type="UniPathway" id="UPA00060">
    <property type="reaction ID" value="UER00139"/>
</dbReference>
<dbReference type="InterPro" id="IPR029056">
    <property type="entry name" value="Ribokinase-like"/>
</dbReference>
<evidence type="ECO:0000256" key="5">
    <source>
        <dbReference type="ARBA" id="ARBA00022723"/>
    </source>
</evidence>
<dbReference type="EC" id="2.7.1.50" evidence="11"/>
<comment type="cofactor">
    <cofactor evidence="2 11">
        <name>Mg(2+)</name>
        <dbReference type="ChEBI" id="CHEBI:18420"/>
    </cofactor>
</comment>
<feature type="binding site" evidence="11">
    <location>
        <position position="50"/>
    </location>
    <ligand>
        <name>substrate</name>
    </ligand>
</feature>
<feature type="binding site" evidence="11">
    <location>
        <position position="202"/>
    </location>
    <ligand>
        <name>substrate</name>
    </ligand>
</feature>
<dbReference type="NCBIfam" id="NF006830">
    <property type="entry name" value="PRK09355.1"/>
    <property type="match status" value="1"/>
</dbReference>
<keyword evidence="5 11" id="KW-0479">Metal-binding</keyword>
<comment type="pathway">
    <text evidence="3 11">Cofactor biosynthesis; thiamine diphosphate biosynthesis; 4-methyl-5-(2-phosphoethyl)-thiazole from 5-(2-hydroxyethyl)-4-methylthiazole: step 1/1.</text>
</comment>
<dbReference type="GO" id="GO:0004417">
    <property type="term" value="F:hydroxyethylthiazole kinase activity"/>
    <property type="evidence" value="ECO:0007669"/>
    <property type="project" value="UniProtKB-UniRule"/>
</dbReference>
<comment type="similarity">
    <text evidence="11">Belongs to the Thz kinase family.</text>
</comment>
<dbReference type="PIRSF" id="PIRSF000513">
    <property type="entry name" value="Thz_kinase"/>
    <property type="match status" value="1"/>
</dbReference>
<evidence type="ECO:0000256" key="6">
    <source>
        <dbReference type="ARBA" id="ARBA00022741"/>
    </source>
</evidence>
<evidence type="ECO:0000256" key="1">
    <source>
        <dbReference type="ARBA" id="ARBA00001771"/>
    </source>
</evidence>
<dbReference type="GO" id="GO:0009228">
    <property type="term" value="P:thiamine biosynthetic process"/>
    <property type="evidence" value="ECO:0007669"/>
    <property type="project" value="UniProtKB-KW"/>
</dbReference>
<keyword evidence="6 11" id="KW-0547">Nucleotide-binding</keyword>
<protein>
    <recommendedName>
        <fullName evidence="11">Hydroxyethylthiazole kinase</fullName>
        <ecNumber evidence="11">2.7.1.50</ecNumber>
    </recommendedName>
    <alternativeName>
        <fullName evidence="11">4-methyl-5-beta-hydroxyethylthiazole kinase</fullName>
        <shortName evidence="11">TH kinase</shortName>
        <shortName evidence="11">Thz kinase</shortName>
    </alternativeName>
</protein>
<gene>
    <name evidence="11" type="primary">thiM</name>
    <name evidence="12" type="ORF">SAMN05660742_11387</name>
</gene>
<sequence length="273" mass="28408">MINKATLIADLLNIKHKIRLASPLIHCLTNPISINDCANIVLASGAKPIMAEHPAEVAQITAAAAALAVNLGNVTDARLGSMLISGKVAHEKSIPSIIDLVGIACSDFRLEFAQKFIAACQPNVLKGNLSELKALAGLSNNACGIDVGSSDTLSPDTITMLQTLARKNKAVIIASGPTDIITDGTTTFLGNNGTAELTNITGTGCMLNVLTAACIFSQNIFNGCLLSITILGISGELAAENSTGPGTFRAALLDAVYNMTDEEFANRMKLKKA</sequence>
<dbReference type="STRING" id="84035.SAMN05660742_11387"/>
<dbReference type="HAMAP" id="MF_00228">
    <property type="entry name" value="Thz_kinase"/>
    <property type="match status" value="1"/>
</dbReference>
<keyword evidence="4 11" id="KW-0808">Transferase</keyword>
<evidence type="ECO:0000256" key="3">
    <source>
        <dbReference type="ARBA" id="ARBA00004868"/>
    </source>
</evidence>
<keyword evidence="8 11" id="KW-0067">ATP-binding</keyword>
<dbReference type="RefSeq" id="WP_091832585.1">
    <property type="nucleotide sequence ID" value="NZ_FNZK01000013.1"/>
</dbReference>
<evidence type="ECO:0000256" key="4">
    <source>
        <dbReference type="ARBA" id="ARBA00022679"/>
    </source>
</evidence>
<name>A0A1H7API2_9FIRM</name>
<keyword evidence="13" id="KW-1185">Reference proteome</keyword>
<dbReference type="SUPFAM" id="SSF53613">
    <property type="entry name" value="Ribokinase-like"/>
    <property type="match status" value="1"/>
</dbReference>
<dbReference type="GO" id="GO:0000287">
    <property type="term" value="F:magnesium ion binding"/>
    <property type="evidence" value="ECO:0007669"/>
    <property type="project" value="UniProtKB-UniRule"/>
</dbReference>
<dbReference type="GO" id="GO:0009229">
    <property type="term" value="P:thiamine diphosphate biosynthetic process"/>
    <property type="evidence" value="ECO:0007669"/>
    <property type="project" value="UniProtKB-UniRule"/>
</dbReference>
<proteinExistence type="inferred from homology"/>
<evidence type="ECO:0000256" key="2">
    <source>
        <dbReference type="ARBA" id="ARBA00001946"/>
    </source>
</evidence>
<dbReference type="Proteomes" id="UP000199662">
    <property type="component" value="Unassembled WGS sequence"/>
</dbReference>
<accession>A0A1H7API2</accession>
<evidence type="ECO:0000313" key="12">
    <source>
        <dbReference type="EMBL" id="SEJ67533.1"/>
    </source>
</evidence>
<keyword evidence="9 11" id="KW-0460">Magnesium</keyword>
<evidence type="ECO:0000256" key="8">
    <source>
        <dbReference type="ARBA" id="ARBA00022840"/>
    </source>
</evidence>
<dbReference type="Gene3D" id="3.40.1190.20">
    <property type="match status" value="1"/>
</dbReference>
<dbReference type="InterPro" id="IPR000417">
    <property type="entry name" value="Hyethyz_kinase"/>
</dbReference>
<feature type="binding site" evidence="11">
    <location>
        <position position="126"/>
    </location>
    <ligand>
        <name>ATP</name>
        <dbReference type="ChEBI" id="CHEBI:30616"/>
    </ligand>
</feature>
<keyword evidence="7 11" id="KW-0418">Kinase</keyword>
<organism evidence="12 13">
    <name type="scientific">Propionispira arboris</name>
    <dbReference type="NCBI Taxonomy" id="84035"/>
    <lineage>
        <taxon>Bacteria</taxon>
        <taxon>Bacillati</taxon>
        <taxon>Bacillota</taxon>
        <taxon>Negativicutes</taxon>
        <taxon>Selenomonadales</taxon>
        <taxon>Selenomonadaceae</taxon>
        <taxon>Propionispira</taxon>
    </lineage>
</organism>
<evidence type="ECO:0000256" key="10">
    <source>
        <dbReference type="ARBA" id="ARBA00022977"/>
    </source>
</evidence>
<reference evidence="12 13" key="1">
    <citation type="submission" date="2016-10" db="EMBL/GenBank/DDBJ databases">
        <authorList>
            <person name="de Groot N.N."/>
        </authorList>
    </citation>
    <scope>NUCLEOTIDE SEQUENCE [LARGE SCALE GENOMIC DNA]</scope>
    <source>
        <strain evidence="12 13">DSM 2179</strain>
    </source>
</reference>
<dbReference type="EMBL" id="FNZK01000013">
    <property type="protein sequence ID" value="SEJ67533.1"/>
    <property type="molecule type" value="Genomic_DNA"/>
</dbReference>